<reference evidence="1 2" key="1">
    <citation type="submission" date="2014-04" db="EMBL/GenBank/DDBJ databases">
        <authorList>
            <consortium name="DOE Joint Genome Institute"/>
            <person name="Kuo A."/>
            <person name="Kohler A."/>
            <person name="Nagy L.G."/>
            <person name="Floudas D."/>
            <person name="Copeland A."/>
            <person name="Barry K.W."/>
            <person name="Cichocki N."/>
            <person name="Veneault-Fourrey C."/>
            <person name="LaButti K."/>
            <person name="Lindquist E.A."/>
            <person name="Lipzen A."/>
            <person name="Lundell T."/>
            <person name="Morin E."/>
            <person name="Murat C."/>
            <person name="Sun H."/>
            <person name="Tunlid A."/>
            <person name="Henrissat B."/>
            <person name="Grigoriev I.V."/>
            <person name="Hibbett D.S."/>
            <person name="Martin F."/>
            <person name="Nordberg H.P."/>
            <person name="Cantor M.N."/>
            <person name="Hua S.X."/>
        </authorList>
    </citation>
    <scope>NUCLEOTIDE SEQUENCE [LARGE SCALE GENOMIC DNA]</scope>
    <source>
        <strain evidence="1 2">LaAM-08-1</strain>
    </source>
</reference>
<proteinExistence type="predicted"/>
<evidence type="ECO:0000313" key="2">
    <source>
        <dbReference type="Proteomes" id="UP000054477"/>
    </source>
</evidence>
<dbReference type="OrthoDB" id="3248197at2759"/>
<reference evidence="2" key="2">
    <citation type="submission" date="2015-01" db="EMBL/GenBank/DDBJ databases">
        <title>Evolutionary Origins and Diversification of the Mycorrhizal Mutualists.</title>
        <authorList>
            <consortium name="DOE Joint Genome Institute"/>
            <consortium name="Mycorrhizal Genomics Consortium"/>
            <person name="Kohler A."/>
            <person name="Kuo A."/>
            <person name="Nagy L.G."/>
            <person name="Floudas D."/>
            <person name="Copeland A."/>
            <person name="Barry K.W."/>
            <person name="Cichocki N."/>
            <person name="Veneault-Fourrey C."/>
            <person name="LaButti K."/>
            <person name="Lindquist E.A."/>
            <person name="Lipzen A."/>
            <person name="Lundell T."/>
            <person name="Morin E."/>
            <person name="Murat C."/>
            <person name="Riley R."/>
            <person name="Ohm R."/>
            <person name="Sun H."/>
            <person name="Tunlid A."/>
            <person name="Henrissat B."/>
            <person name="Grigoriev I.V."/>
            <person name="Hibbett D.S."/>
            <person name="Martin F."/>
        </authorList>
    </citation>
    <scope>NUCLEOTIDE SEQUENCE [LARGE SCALE GENOMIC DNA]</scope>
    <source>
        <strain evidence="2">LaAM-08-1</strain>
    </source>
</reference>
<sequence length="100" mass="11354">MFDCLDSPVSHYHTDTTFDSTKIPWLLALLGRLGGSIQRFTTDPQHFTREDFIESGTTPGVVPMDKQLFYSFLPSGGDLCPKLKFLEITSRLSFSDEYLQ</sequence>
<feature type="non-terminal residue" evidence="1">
    <location>
        <position position="1"/>
    </location>
</feature>
<dbReference type="AlphaFoldDB" id="A0A0C9WZ86"/>
<dbReference type="HOGENOM" id="CLU_2312786_0_0_1"/>
<dbReference type="Proteomes" id="UP000054477">
    <property type="component" value="Unassembled WGS sequence"/>
</dbReference>
<accession>A0A0C9WZ86</accession>
<keyword evidence="2" id="KW-1185">Reference proteome</keyword>
<gene>
    <name evidence="1" type="ORF">K443DRAFT_69808</name>
</gene>
<evidence type="ECO:0000313" key="1">
    <source>
        <dbReference type="EMBL" id="KIJ98170.1"/>
    </source>
</evidence>
<organism evidence="1 2">
    <name type="scientific">Laccaria amethystina LaAM-08-1</name>
    <dbReference type="NCBI Taxonomy" id="1095629"/>
    <lineage>
        <taxon>Eukaryota</taxon>
        <taxon>Fungi</taxon>
        <taxon>Dikarya</taxon>
        <taxon>Basidiomycota</taxon>
        <taxon>Agaricomycotina</taxon>
        <taxon>Agaricomycetes</taxon>
        <taxon>Agaricomycetidae</taxon>
        <taxon>Agaricales</taxon>
        <taxon>Agaricineae</taxon>
        <taxon>Hydnangiaceae</taxon>
        <taxon>Laccaria</taxon>
    </lineage>
</organism>
<protein>
    <submittedName>
        <fullName evidence="1">Uncharacterized protein</fullName>
    </submittedName>
</protein>
<dbReference type="EMBL" id="KN838675">
    <property type="protein sequence ID" value="KIJ98170.1"/>
    <property type="molecule type" value="Genomic_DNA"/>
</dbReference>
<name>A0A0C9WZ86_9AGAR</name>